<sequence length="331" mass="36643">MGNVEATPESLDPPTDFRDHASDAVSRKSSLETTTASRRSANNGNQNVSSALSSITSLPCGSGTSSLWGKEEIDDTYHEQGDFPNSITQGDLLQQTTDDHLSDVNRNNRRSGTLELLAKASAQLKELRLSLSGHPPSAKEANELAVVSAQVIEPWEEKGISSLSSNGLLRSNEGKVYRPRSLSENSGPVALRPIVVARKRQQRPEKPTRKSVNIFGTPLSQNQRKHTVLACLHAETPDASQSVLPAKPKFRRRFFLPEMAQIEEMLFDSHDRRVKAICSRYLCDLKVYSKILHGGCLRNVIVLSACHMESLRKCVRALDSRMNWCLTAQLK</sequence>
<accession>A0A3P7LJ25</accession>
<name>A0A3P7LJ25_DIBLA</name>
<feature type="region of interest" description="Disordered" evidence="1">
    <location>
        <begin position="1"/>
        <end position="67"/>
    </location>
</feature>
<evidence type="ECO:0000256" key="1">
    <source>
        <dbReference type="SAM" id="MobiDB-lite"/>
    </source>
</evidence>
<evidence type="ECO:0000313" key="2">
    <source>
        <dbReference type="EMBL" id="VDN16814.1"/>
    </source>
</evidence>
<dbReference type="OrthoDB" id="6254633at2759"/>
<proteinExistence type="predicted"/>
<keyword evidence="3" id="KW-1185">Reference proteome</keyword>
<organism evidence="2 3">
    <name type="scientific">Dibothriocephalus latus</name>
    <name type="common">Fish tapeworm</name>
    <name type="synonym">Diphyllobothrium latum</name>
    <dbReference type="NCBI Taxonomy" id="60516"/>
    <lineage>
        <taxon>Eukaryota</taxon>
        <taxon>Metazoa</taxon>
        <taxon>Spiralia</taxon>
        <taxon>Lophotrochozoa</taxon>
        <taxon>Platyhelminthes</taxon>
        <taxon>Cestoda</taxon>
        <taxon>Eucestoda</taxon>
        <taxon>Diphyllobothriidea</taxon>
        <taxon>Diphyllobothriidae</taxon>
        <taxon>Dibothriocephalus</taxon>
    </lineage>
</organism>
<dbReference type="Proteomes" id="UP000281553">
    <property type="component" value="Unassembled WGS sequence"/>
</dbReference>
<feature type="compositionally biased region" description="Basic and acidic residues" evidence="1">
    <location>
        <begin position="15"/>
        <end position="30"/>
    </location>
</feature>
<reference evidence="2 3" key="1">
    <citation type="submission" date="2018-11" db="EMBL/GenBank/DDBJ databases">
        <authorList>
            <consortium name="Pathogen Informatics"/>
        </authorList>
    </citation>
    <scope>NUCLEOTIDE SEQUENCE [LARGE SCALE GENOMIC DNA]</scope>
</reference>
<protein>
    <submittedName>
        <fullName evidence="2">Uncharacterized protein</fullName>
    </submittedName>
</protein>
<feature type="compositionally biased region" description="Polar residues" evidence="1">
    <location>
        <begin position="31"/>
        <end position="67"/>
    </location>
</feature>
<dbReference type="AlphaFoldDB" id="A0A3P7LJ25"/>
<gene>
    <name evidence="2" type="ORF">DILT_LOCUS12645</name>
</gene>
<evidence type="ECO:0000313" key="3">
    <source>
        <dbReference type="Proteomes" id="UP000281553"/>
    </source>
</evidence>
<dbReference type="EMBL" id="UYRU01067177">
    <property type="protein sequence ID" value="VDN16814.1"/>
    <property type="molecule type" value="Genomic_DNA"/>
</dbReference>